<keyword evidence="6" id="KW-0966">Cell projection</keyword>
<feature type="domain" description="Flagellin N-terminal" evidence="4">
    <location>
        <begin position="5"/>
        <end position="141"/>
    </location>
</feature>
<evidence type="ECO:0000259" key="4">
    <source>
        <dbReference type="Pfam" id="PF00669"/>
    </source>
</evidence>
<dbReference type="AlphaFoldDB" id="Q4LDR9"/>
<dbReference type="Gene3D" id="1.20.1330.10">
    <property type="entry name" value="f41 fragment of flagellin, N-terminal domain"/>
    <property type="match status" value="2"/>
</dbReference>
<feature type="domain" description="Flagellin C-terminal" evidence="5">
    <location>
        <begin position="481"/>
        <end position="566"/>
    </location>
</feature>
<sequence length="567" mass="59062">MGFRINTNIGAMNAHANSTITARELDKSLSRLSSGLRINSAADDASGMAIADSLRSQAATLGQAINNGNDAIGILQTADKAMDEQLKILDTIKVKATQAAQDGQSTKTRNMLQADINRLMEELDNIANTTAFNGKQLLSGNFINQEFQLGAQSNQTVKASIGPTQSSKIGVTRFETGSQAKDSGIAQLTIKNYNGVDDFKFQPVVISTSVGTGLGALAEEINRVADITGVRANFLVETTGVGPIKAGATSDDFKINGVTIGKIEYQDSDQNGSLVAAINSVKDSTGVEASRDANGRLVLTSRDGRGIKIEGNMGPGAGVMKKDYENYGRLSLIKNDGKDILISGSNLSTIGMGATQMISQASVSLRESKGRIDTNVADAMGFNAYKGGGKMIVTQSSVSAFMSAEGSGMSAGSGFSVGSGKNMSLVYNSDALAFVTAFSAAFGVSVGGGNSQFANFKASMNIAANDQTPGVTTLKGAMAVMDIVETATANLDAIRADIGAVQNQITATLNNISVTQVNIKSAESNIRDVDFAAESANFSKYNILAQSGSYAMSQANAVQQNVLKLLQ</sequence>
<evidence type="ECO:0000256" key="2">
    <source>
        <dbReference type="ARBA" id="ARBA00023143"/>
    </source>
</evidence>
<dbReference type="Gene3D" id="3.30.70.2120">
    <property type="match status" value="1"/>
</dbReference>
<keyword evidence="6" id="KW-0282">Flagellum</keyword>
<name>Q4LDR9_CAMLA</name>
<dbReference type="GO" id="GO:0005198">
    <property type="term" value="F:structural molecule activity"/>
    <property type="evidence" value="ECO:0007669"/>
    <property type="project" value="UniProtKB-UniRule"/>
</dbReference>
<dbReference type="PANTHER" id="PTHR42792:SF2">
    <property type="entry name" value="FLAGELLIN"/>
    <property type="match status" value="1"/>
</dbReference>
<protein>
    <recommendedName>
        <fullName evidence="3">Flagellin</fullName>
    </recommendedName>
</protein>
<keyword evidence="3" id="KW-0964">Secreted</keyword>
<dbReference type="PRINTS" id="PR00207">
    <property type="entry name" value="FLAGELLIN"/>
</dbReference>
<dbReference type="InterPro" id="IPR001029">
    <property type="entry name" value="Flagellin_N"/>
</dbReference>
<dbReference type="EMBL" id="AB219544">
    <property type="protein sequence ID" value="BAE06142.1"/>
    <property type="molecule type" value="Genomic_DNA"/>
</dbReference>
<dbReference type="InterPro" id="IPR010810">
    <property type="entry name" value="Flagellin_hook_IN_motif"/>
</dbReference>
<dbReference type="PANTHER" id="PTHR42792">
    <property type="entry name" value="FLAGELLIN"/>
    <property type="match status" value="1"/>
</dbReference>
<reference evidence="6" key="1">
    <citation type="journal article" date="2007" name="J. Basic Microbiol.">
        <title>Flagellin gene structure of flaA and flaB and adjacent gene loci in urease-positive thermophilic Campylobacter (UPTC).</title>
        <authorList>
            <person name="Sekizuka T."/>
            <person name="Murayama O."/>
            <person name="Moore J.E."/>
            <person name="Millar B.C."/>
            <person name="Matsuda M."/>
        </authorList>
    </citation>
    <scope>NUCLEOTIDE SEQUENCE</scope>
    <source>
        <strain evidence="6">89049</strain>
    </source>
</reference>
<dbReference type="NCBIfam" id="NF006264">
    <property type="entry name" value="PRK08411.1"/>
    <property type="match status" value="1"/>
</dbReference>
<dbReference type="NCBIfam" id="NF010116">
    <property type="entry name" value="PRK13589.1"/>
    <property type="match status" value="1"/>
</dbReference>
<dbReference type="NCBIfam" id="NF010115">
    <property type="entry name" value="PRK13588.1"/>
    <property type="match status" value="1"/>
</dbReference>
<dbReference type="SUPFAM" id="SSF64518">
    <property type="entry name" value="Phase 1 flagellin"/>
    <property type="match status" value="1"/>
</dbReference>
<dbReference type="GO" id="GO:0009288">
    <property type="term" value="C:bacterial-type flagellum"/>
    <property type="evidence" value="ECO:0007669"/>
    <property type="project" value="UniProtKB-SubCell"/>
</dbReference>
<evidence type="ECO:0000259" key="5">
    <source>
        <dbReference type="Pfam" id="PF00700"/>
    </source>
</evidence>
<accession>Q4LDR9</accession>
<organism evidence="6">
    <name type="scientific">Campylobacter lari</name>
    <dbReference type="NCBI Taxonomy" id="201"/>
    <lineage>
        <taxon>Bacteria</taxon>
        <taxon>Pseudomonadati</taxon>
        <taxon>Campylobacterota</taxon>
        <taxon>Epsilonproteobacteria</taxon>
        <taxon>Campylobacterales</taxon>
        <taxon>Campylobacteraceae</taxon>
        <taxon>Campylobacter</taxon>
    </lineage>
</organism>
<evidence type="ECO:0000256" key="1">
    <source>
        <dbReference type="ARBA" id="ARBA00005709"/>
    </source>
</evidence>
<dbReference type="Pfam" id="PF07196">
    <property type="entry name" value="Flagellin_IN"/>
    <property type="match status" value="2"/>
</dbReference>
<keyword evidence="6" id="KW-0969">Cilium</keyword>
<dbReference type="Pfam" id="PF00669">
    <property type="entry name" value="Flagellin_N"/>
    <property type="match status" value="1"/>
</dbReference>
<comment type="similarity">
    <text evidence="1 3">Belongs to the bacterial flagellin family.</text>
</comment>
<dbReference type="Pfam" id="PF00700">
    <property type="entry name" value="Flagellin_C"/>
    <property type="match status" value="1"/>
</dbReference>
<dbReference type="InterPro" id="IPR046358">
    <property type="entry name" value="Flagellin_C"/>
</dbReference>
<evidence type="ECO:0000313" key="6">
    <source>
        <dbReference type="EMBL" id="BAE06142.1"/>
    </source>
</evidence>
<proteinExistence type="inferred from homology"/>
<dbReference type="GO" id="GO:0005576">
    <property type="term" value="C:extracellular region"/>
    <property type="evidence" value="ECO:0007669"/>
    <property type="project" value="UniProtKB-SubCell"/>
</dbReference>
<dbReference type="InterPro" id="IPR001492">
    <property type="entry name" value="Flagellin"/>
</dbReference>
<evidence type="ECO:0000256" key="3">
    <source>
        <dbReference type="RuleBase" id="RU362073"/>
    </source>
</evidence>
<comment type="function">
    <text evidence="3">Flagellin is the subunit protein which polymerizes to form the filaments of bacterial flagella.</text>
</comment>
<gene>
    <name evidence="6" type="primary">flaB</name>
</gene>
<comment type="subcellular location">
    <subcellularLocation>
        <location evidence="3">Secreted</location>
    </subcellularLocation>
    <subcellularLocation>
        <location evidence="3">Bacterial flagellum</location>
    </subcellularLocation>
</comment>
<keyword evidence="2 3" id="KW-0975">Bacterial flagellum</keyword>